<gene>
    <name evidence="4" type="ORF">NKI27_03330</name>
</gene>
<dbReference type="InterPro" id="IPR043128">
    <property type="entry name" value="Rev_trsase/Diguanyl_cyclase"/>
</dbReference>
<dbReference type="InterPro" id="IPR000160">
    <property type="entry name" value="GGDEF_dom"/>
</dbReference>
<dbReference type="PANTHER" id="PTHR46663">
    <property type="entry name" value="DIGUANYLATE CYCLASE DGCT-RELATED"/>
    <property type="match status" value="1"/>
</dbReference>
<dbReference type="RefSeq" id="WP_265048282.1">
    <property type="nucleotide sequence ID" value="NZ_CP100390.1"/>
</dbReference>
<organism evidence="4 5">
    <name type="scientific">Alkalimarinus alittae</name>
    <dbReference type="NCBI Taxonomy" id="2961619"/>
    <lineage>
        <taxon>Bacteria</taxon>
        <taxon>Pseudomonadati</taxon>
        <taxon>Pseudomonadota</taxon>
        <taxon>Gammaproteobacteria</taxon>
        <taxon>Alteromonadales</taxon>
        <taxon>Alteromonadaceae</taxon>
        <taxon>Alkalimarinus</taxon>
    </lineage>
</organism>
<dbReference type="NCBIfam" id="TIGR00254">
    <property type="entry name" value="GGDEF"/>
    <property type="match status" value="1"/>
</dbReference>
<evidence type="ECO:0000313" key="4">
    <source>
        <dbReference type="EMBL" id="UZE96797.1"/>
    </source>
</evidence>
<dbReference type="PROSITE" id="PS50113">
    <property type="entry name" value="PAC"/>
    <property type="match status" value="1"/>
</dbReference>
<dbReference type="GO" id="GO:0052621">
    <property type="term" value="F:diguanylate cyclase activity"/>
    <property type="evidence" value="ECO:0007669"/>
    <property type="project" value="UniProtKB-EC"/>
</dbReference>
<dbReference type="InterPro" id="IPR000014">
    <property type="entry name" value="PAS"/>
</dbReference>
<dbReference type="SUPFAM" id="SSF55073">
    <property type="entry name" value="Nucleotide cyclase"/>
    <property type="match status" value="1"/>
</dbReference>
<dbReference type="CDD" id="cd00130">
    <property type="entry name" value="PAS"/>
    <property type="match status" value="2"/>
</dbReference>
<dbReference type="SMART" id="SM00267">
    <property type="entry name" value="GGDEF"/>
    <property type="match status" value="1"/>
</dbReference>
<evidence type="ECO:0000313" key="5">
    <source>
        <dbReference type="Proteomes" id="UP001163739"/>
    </source>
</evidence>
<protein>
    <submittedName>
        <fullName evidence="4">Diguanylate cyclase</fullName>
        <ecNumber evidence="4">2.7.7.65</ecNumber>
    </submittedName>
</protein>
<dbReference type="InterPro" id="IPR029787">
    <property type="entry name" value="Nucleotide_cyclase"/>
</dbReference>
<accession>A0ABY6N481</accession>
<dbReference type="Pfam" id="PF00989">
    <property type="entry name" value="PAS"/>
    <property type="match status" value="1"/>
</dbReference>
<keyword evidence="5" id="KW-1185">Reference proteome</keyword>
<dbReference type="EMBL" id="CP100390">
    <property type="protein sequence ID" value="UZE96797.1"/>
    <property type="molecule type" value="Genomic_DNA"/>
</dbReference>
<dbReference type="SMART" id="SM00091">
    <property type="entry name" value="PAS"/>
    <property type="match status" value="2"/>
</dbReference>
<name>A0ABY6N481_9ALTE</name>
<dbReference type="Proteomes" id="UP001163739">
    <property type="component" value="Chromosome"/>
</dbReference>
<dbReference type="PROSITE" id="PS50887">
    <property type="entry name" value="GGDEF"/>
    <property type="match status" value="1"/>
</dbReference>
<dbReference type="CDD" id="cd01949">
    <property type="entry name" value="GGDEF"/>
    <property type="match status" value="1"/>
</dbReference>
<feature type="domain" description="GGDEF" evidence="3">
    <location>
        <begin position="293"/>
        <end position="427"/>
    </location>
</feature>
<keyword evidence="4" id="KW-0548">Nucleotidyltransferase</keyword>
<sequence>MALSPLDSTALLHNLQTGVVVHAVNTEIIYANPQALKLLNLSEAQACGVTAFDDQWHFIDKFNRAIPPEQFPVNRVIRTKKTQSGIEIGICDSATKEVTWVLCNAYPELTSNNEISQVIVTFLDITQQKKDISFEDIVGLANDIIIVTEAMTSPDSEETIVYVNEAFTALTGYTKEEVIGKTPRILQGDETSVNTKREIRQSLDQHLAIRAQLINYSKSGKKYWLDMNIFPLKNNVGEVTHFAAIERDITTQKNNEDALKEQSIRDSLTTLFNRRGFFEVANSHIIQSKRKRSPLTVVMIDIDHFKKINDQYGHDTGDKALQHLSLLMNAYFRKSDIIGRVGGEEFAVLMPDSDIDAAVKRTQEFLVYLSKHPLYIDTHGTIAFTISAGVTELNESIQDASNILIEADLELYQAKHAGRNRVSYSKKSLNN</sequence>
<dbReference type="Pfam" id="PF00990">
    <property type="entry name" value="GGDEF"/>
    <property type="match status" value="1"/>
</dbReference>
<dbReference type="InterPro" id="IPR013767">
    <property type="entry name" value="PAS_fold"/>
</dbReference>
<feature type="domain" description="PAS" evidence="1">
    <location>
        <begin position="155"/>
        <end position="206"/>
    </location>
</feature>
<dbReference type="Pfam" id="PF13426">
    <property type="entry name" value="PAS_9"/>
    <property type="match status" value="1"/>
</dbReference>
<dbReference type="Gene3D" id="3.30.450.20">
    <property type="entry name" value="PAS domain"/>
    <property type="match status" value="2"/>
</dbReference>
<dbReference type="SMART" id="SM00086">
    <property type="entry name" value="PAC"/>
    <property type="match status" value="2"/>
</dbReference>
<reference evidence="4" key="1">
    <citation type="submission" date="2022-06" db="EMBL/GenBank/DDBJ databases">
        <title>Alkalimarinus sp. nov., isolated from gut of a Alitta virens.</title>
        <authorList>
            <person name="Yang A.I."/>
            <person name="Shin N.-R."/>
        </authorList>
    </citation>
    <scope>NUCLEOTIDE SEQUENCE</scope>
    <source>
        <strain evidence="4">A2M4</strain>
    </source>
</reference>
<dbReference type="InterPro" id="IPR000700">
    <property type="entry name" value="PAS-assoc_C"/>
</dbReference>
<dbReference type="InterPro" id="IPR035965">
    <property type="entry name" value="PAS-like_dom_sf"/>
</dbReference>
<dbReference type="EC" id="2.7.7.65" evidence="4"/>
<dbReference type="PROSITE" id="PS50112">
    <property type="entry name" value="PAS"/>
    <property type="match status" value="1"/>
</dbReference>
<proteinExistence type="predicted"/>
<evidence type="ECO:0000259" key="2">
    <source>
        <dbReference type="PROSITE" id="PS50113"/>
    </source>
</evidence>
<keyword evidence="4" id="KW-0808">Transferase</keyword>
<feature type="domain" description="PAC" evidence="2">
    <location>
        <begin position="207"/>
        <end position="261"/>
    </location>
</feature>
<dbReference type="NCBIfam" id="TIGR00229">
    <property type="entry name" value="sensory_box"/>
    <property type="match status" value="1"/>
</dbReference>
<dbReference type="InterPro" id="IPR052163">
    <property type="entry name" value="DGC-Regulatory_Protein"/>
</dbReference>
<dbReference type="PANTHER" id="PTHR46663:SF3">
    <property type="entry name" value="SLL0267 PROTEIN"/>
    <property type="match status" value="1"/>
</dbReference>
<dbReference type="Gene3D" id="3.30.70.270">
    <property type="match status" value="1"/>
</dbReference>
<dbReference type="InterPro" id="IPR001610">
    <property type="entry name" value="PAC"/>
</dbReference>
<evidence type="ECO:0000259" key="3">
    <source>
        <dbReference type="PROSITE" id="PS50887"/>
    </source>
</evidence>
<dbReference type="SUPFAM" id="SSF55785">
    <property type="entry name" value="PYP-like sensor domain (PAS domain)"/>
    <property type="match status" value="2"/>
</dbReference>
<evidence type="ECO:0000259" key="1">
    <source>
        <dbReference type="PROSITE" id="PS50112"/>
    </source>
</evidence>